<dbReference type="PANTHER" id="PTHR33478:SF1">
    <property type="entry name" value="EXTRACELLULAR METALLOPROTEINASE MEP"/>
    <property type="match status" value="1"/>
</dbReference>
<evidence type="ECO:0000313" key="16">
    <source>
        <dbReference type="EMBL" id="SEU33619.1"/>
    </source>
</evidence>
<dbReference type="SUPFAM" id="SSF52025">
    <property type="entry name" value="PA domain"/>
    <property type="match status" value="1"/>
</dbReference>
<dbReference type="NCBIfam" id="NF038112">
    <property type="entry name" value="myxo_dep_M36"/>
    <property type="match status" value="1"/>
</dbReference>
<reference evidence="16 17" key="1">
    <citation type="submission" date="2016-10" db="EMBL/GenBank/DDBJ databases">
        <authorList>
            <person name="Varghese N."/>
            <person name="Submissions S."/>
        </authorList>
    </citation>
    <scope>NUCLEOTIDE SEQUENCE [LARGE SCALE GENOMIC DNA]</scope>
    <source>
        <strain evidence="16 17">DSM 16525</strain>
    </source>
</reference>
<dbReference type="InterPro" id="IPR046450">
    <property type="entry name" value="PA_dom_sf"/>
</dbReference>
<dbReference type="Pfam" id="PF02225">
    <property type="entry name" value="PA"/>
    <property type="match status" value="1"/>
</dbReference>
<evidence type="ECO:0000313" key="17">
    <source>
        <dbReference type="Proteomes" id="UP000183760"/>
    </source>
</evidence>
<evidence type="ECO:0000256" key="11">
    <source>
        <dbReference type="SAM" id="MobiDB-lite"/>
    </source>
</evidence>
<dbReference type="Gene3D" id="3.10.170.10">
    <property type="match status" value="1"/>
</dbReference>
<keyword evidence="13" id="KW-0732">Signal</keyword>
<dbReference type="InterPro" id="IPR027268">
    <property type="entry name" value="Peptidase_M4/M1_CTD_sf"/>
</dbReference>
<dbReference type="GO" id="GO:0008270">
    <property type="term" value="F:zinc ion binding"/>
    <property type="evidence" value="ECO:0007669"/>
    <property type="project" value="InterPro"/>
</dbReference>
<comment type="subcellular location">
    <subcellularLocation>
        <location evidence="2">Secreted</location>
    </subcellularLocation>
</comment>
<keyword evidence="12" id="KW-0472">Membrane</keyword>
<evidence type="ECO:0000256" key="12">
    <source>
        <dbReference type="SAM" id="Phobius"/>
    </source>
</evidence>
<dbReference type="Proteomes" id="UP000183760">
    <property type="component" value="Unassembled WGS sequence"/>
</dbReference>
<feature type="domain" description="PKD/Chitinase" evidence="14">
    <location>
        <begin position="1423"/>
        <end position="1513"/>
    </location>
</feature>
<feature type="signal peptide" evidence="13">
    <location>
        <begin position="1"/>
        <end position="24"/>
    </location>
</feature>
<feature type="transmembrane region" description="Helical" evidence="12">
    <location>
        <begin position="1615"/>
        <end position="1635"/>
    </location>
</feature>
<dbReference type="GO" id="GO:0004222">
    <property type="term" value="F:metalloendopeptidase activity"/>
    <property type="evidence" value="ECO:0007669"/>
    <property type="project" value="InterPro"/>
</dbReference>
<comment type="caution">
    <text evidence="15">The sequence shown here is derived from an EMBL/GenBank/DDBJ whole genome shotgun (WGS) entry which is preliminary data.</text>
</comment>
<dbReference type="Gene3D" id="2.60.40.10">
    <property type="entry name" value="Immunoglobulins"/>
    <property type="match status" value="4"/>
</dbReference>
<keyword evidence="12" id="KW-0812">Transmembrane</keyword>
<name>A0A511T678_MYXFU</name>
<dbReference type="Gene3D" id="1.10.390.10">
    <property type="entry name" value="Neutral Protease Domain 2"/>
    <property type="match status" value="1"/>
</dbReference>
<keyword evidence="4" id="KW-0964">Secreted</keyword>
<evidence type="ECO:0000313" key="18">
    <source>
        <dbReference type="Proteomes" id="UP000321514"/>
    </source>
</evidence>
<evidence type="ECO:0000256" key="2">
    <source>
        <dbReference type="ARBA" id="ARBA00004613"/>
    </source>
</evidence>
<evidence type="ECO:0000313" key="15">
    <source>
        <dbReference type="EMBL" id="GEN09676.1"/>
    </source>
</evidence>
<keyword evidence="8" id="KW-0862">Zinc</keyword>
<keyword evidence="10" id="KW-0865">Zymogen</keyword>
<dbReference type="SUPFAM" id="SSF55486">
    <property type="entry name" value="Metalloproteases ('zincins'), catalytic domain"/>
    <property type="match status" value="1"/>
</dbReference>
<evidence type="ECO:0000256" key="8">
    <source>
        <dbReference type="ARBA" id="ARBA00022833"/>
    </source>
</evidence>
<dbReference type="InterPro" id="IPR024038">
    <property type="entry name" value="MYXO-CTERM"/>
</dbReference>
<gene>
    <name evidence="15" type="ORF">MFU01_47130</name>
    <name evidence="16" type="ORF">SAMN05443572_109328</name>
</gene>
<feature type="domain" description="PKD/Chitinase" evidence="14">
    <location>
        <begin position="1518"/>
        <end position="1607"/>
    </location>
</feature>
<evidence type="ECO:0000259" key="14">
    <source>
        <dbReference type="SMART" id="SM00089"/>
    </source>
</evidence>
<dbReference type="RefSeq" id="WP_074957653.1">
    <property type="nucleotide sequence ID" value="NZ_BJXR01000034.1"/>
</dbReference>
<dbReference type="Gene3D" id="3.50.30.30">
    <property type="match status" value="1"/>
</dbReference>
<keyword evidence="7" id="KW-0378">Hydrolase</keyword>
<organism evidence="15 18">
    <name type="scientific">Myxococcus fulvus</name>
    <dbReference type="NCBI Taxonomy" id="33"/>
    <lineage>
        <taxon>Bacteria</taxon>
        <taxon>Pseudomonadati</taxon>
        <taxon>Myxococcota</taxon>
        <taxon>Myxococcia</taxon>
        <taxon>Myxococcales</taxon>
        <taxon>Cystobacterineae</taxon>
        <taxon>Myxococcaceae</taxon>
        <taxon>Myxococcus</taxon>
    </lineage>
</organism>
<evidence type="ECO:0000256" key="3">
    <source>
        <dbReference type="ARBA" id="ARBA00006006"/>
    </source>
</evidence>
<dbReference type="NCBIfam" id="TIGR03901">
    <property type="entry name" value="MYXO-CTERM"/>
    <property type="match status" value="1"/>
</dbReference>
<evidence type="ECO:0000256" key="9">
    <source>
        <dbReference type="ARBA" id="ARBA00023049"/>
    </source>
</evidence>
<dbReference type="STRING" id="1334629.MFUL124B02_17445"/>
<dbReference type="EMBL" id="BJXR01000034">
    <property type="protein sequence ID" value="GEN09676.1"/>
    <property type="molecule type" value="Genomic_DNA"/>
</dbReference>
<keyword evidence="12" id="KW-1133">Transmembrane helix</keyword>
<feature type="region of interest" description="Disordered" evidence="11">
    <location>
        <begin position="304"/>
        <end position="333"/>
    </location>
</feature>
<evidence type="ECO:0000256" key="13">
    <source>
        <dbReference type="SAM" id="SignalP"/>
    </source>
</evidence>
<comment type="similarity">
    <text evidence="3">Belongs to the peptidase M36 family.</text>
</comment>
<dbReference type="EMBL" id="FOIB01000009">
    <property type="protein sequence ID" value="SEU33619.1"/>
    <property type="molecule type" value="Genomic_DNA"/>
</dbReference>
<dbReference type="PANTHER" id="PTHR33478">
    <property type="entry name" value="EXTRACELLULAR METALLOPROTEINASE MEP"/>
    <property type="match status" value="1"/>
</dbReference>
<comment type="cofactor">
    <cofactor evidence="1">
        <name>Zn(2+)</name>
        <dbReference type="ChEBI" id="CHEBI:29105"/>
    </cofactor>
</comment>
<reference evidence="15 18" key="2">
    <citation type="submission" date="2019-07" db="EMBL/GenBank/DDBJ databases">
        <title>Whole genome shotgun sequence of Myxococcus fulvus NBRC 100333.</title>
        <authorList>
            <person name="Hosoyama A."/>
            <person name="Uohara A."/>
            <person name="Ohji S."/>
            <person name="Ichikawa N."/>
        </authorList>
    </citation>
    <scope>NUCLEOTIDE SEQUENCE [LARGE SCALE GENOMIC DNA]</scope>
    <source>
        <strain evidence="15 18">NBRC 100333</strain>
    </source>
</reference>
<dbReference type="SMART" id="SM00089">
    <property type="entry name" value="PKD"/>
    <property type="match status" value="4"/>
</dbReference>
<dbReference type="GO" id="GO:0006508">
    <property type="term" value="P:proteolysis"/>
    <property type="evidence" value="ECO:0007669"/>
    <property type="project" value="UniProtKB-KW"/>
</dbReference>
<evidence type="ECO:0000256" key="6">
    <source>
        <dbReference type="ARBA" id="ARBA00022723"/>
    </source>
</evidence>
<dbReference type="Proteomes" id="UP000321514">
    <property type="component" value="Unassembled WGS sequence"/>
</dbReference>
<evidence type="ECO:0000256" key="1">
    <source>
        <dbReference type="ARBA" id="ARBA00001947"/>
    </source>
</evidence>
<evidence type="ECO:0000256" key="10">
    <source>
        <dbReference type="ARBA" id="ARBA00023145"/>
    </source>
</evidence>
<dbReference type="InterPro" id="IPR050371">
    <property type="entry name" value="Fungal_virulence_M36"/>
</dbReference>
<accession>A0A511T678</accession>
<dbReference type="CDD" id="cd04818">
    <property type="entry name" value="PA_subtilisin_1"/>
    <property type="match status" value="1"/>
</dbReference>
<feature type="compositionally biased region" description="Polar residues" evidence="11">
    <location>
        <begin position="1341"/>
        <end position="1351"/>
    </location>
</feature>
<proteinExistence type="inferred from homology"/>
<feature type="chain" id="PRO_5022796384" evidence="13">
    <location>
        <begin position="25"/>
        <end position="1640"/>
    </location>
</feature>
<feature type="region of interest" description="Disordered" evidence="11">
    <location>
        <begin position="1331"/>
        <end position="1358"/>
    </location>
</feature>
<dbReference type="Pfam" id="PF22352">
    <property type="entry name" value="K319L-like_PKD"/>
    <property type="match status" value="4"/>
</dbReference>
<keyword evidence="9" id="KW-0482">Metalloprotease</keyword>
<dbReference type="InterPro" id="IPR001842">
    <property type="entry name" value="Peptidase_M36"/>
</dbReference>
<keyword evidence="5" id="KW-0645">Protease</keyword>
<dbReference type="InterPro" id="IPR022409">
    <property type="entry name" value="PKD/Chitinase_dom"/>
</dbReference>
<dbReference type="GO" id="GO:0005615">
    <property type="term" value="C:extracellular space"/>
    <property type="evidence" value="ECO:0007669"/>
    <property type="project" value="InterPro"/>
</dbReference>
<evidence type="ECO:0000256" key="4">
    <source>
        <dbReference type="ARBA" id="ARBA00022525"/>
    </source>
</evidence>
<dbReference type="OrthoDB" id="5377264at2"/>
<feature type="domain" description="PKD/Chitinase" evidence="14">
    <location>
        <begin position="1229"/>
        <end position="1316"/>
    </location>
</feature>
<evidence type="ECO:0000256" key="7">
    <source>
        <dbReference type="ARBA" id="ARBA00022801"/>
    </source>
</evidence>
<dbReference type="InterPro" id="IPR013783">
    <property type="entry name" value="Ig-like_fold"/>
</dbReference>
<dbReference type="InterPro" id="IPR003137">
    <property type="entry name" value="PA_domain"/>
</dbReference>
<sequence>MKRLWMGTVSAVLAVLMWSPPVSARGASVDAFLRAPADRSLPSSAANAPQRGLRINSVEGRLGVPTFVFSERALNATSAPKAARPLTKASVNASAREHLRGVADLYRLGSADVDGAELRQVHLPKDNDGAVIATYGRRVNGIEVFRNEVKVVMDPSQQLVAISGYLQPRNKDDEKNAQASAFRVSAPQAIARAFQDVTGASLDARALAPAGSQGDYSHYQVDRNLLSTHGFGDAPRAKKVLFPLPDGLVPAYYVEVNAGPATNPDASYTAFVVNAQDGSVLFKHDLTKSEAFTYRVWADPATKLPYDGPQGNDATPHPTGTPNGHQEPLDNPSNLVTLQNFPFSKDDPWLPANAQVTTGNNVDAYADLGGGDGYQEGIDLRAPLSNAGSRTFDYTFDVTKSPASSVEQRQAAVVNLFYITNFLHDWFYDAGFDEASGNAQMSNYGRGGLEGDSLRVEAQDYGGRNNANMATPADGARPRMQQYIFDGVAELTVSEPSPIARGYATYNASFGARVYDVSADFVVPPSHEDPAIALGYRLGCADANGADPYGGQKLFTGKVALIERGNCSFAYKVLNAQNAGAVAVIITNSAAGALGTMGASGVPAVDNAITVPALMVSKQDGDDWRTTLESAAIKARLRRNADLDRDGTLDNEIIAHEWGHYISNRLVGNGSGLTNNQGGSMGEGWGDFHAMMLSVREEDRNREGNNNWQGTYGMAGYTQAGGRNNGYYWGIRRVPYSTNLAKNGLTLRHMADGTAIPANVASNPDYAGTNNAEVHNAGEVWATMLWECYASLLNAHPFAEAQDRMKRYLVASYKATPSSPTFLEGRDALLSVVAAADPADYARFVAAFAKRGAGFGARVADRDSADHIGVVESYQTGNALEVVSVTLDDSSVGCDKDGILDAGETGLLRVTLRNVGAESVSGVTATAAFNESSEGVAATFGGGNTLSFGNIARGSTAVATIPVSLAAAPAQASGALAVLGVDVTFPITLLNGSTVHEFRNNVNYDEVANSSDTDYVETQNTSWTNSTFSYRPLWQNGHATTGYWHAANESESRDIRLTSPLFDVAEGQNFVLSFFHRHSFESAVVSGQWVHFDAGVIEVSVDEGPWENWYLYLTAAERARLTNQGNIDTGNPFVGGWPGYVRMSTNYPSFIPAQTNFGRIFGGHQVRLRFRLGTDDFVGAYGWDVANIRVTGITNTTPFYSRVAEAGSGTCNVAPIAEPGISQTVTEYVVNPNGTRTLRVITLNGSASFDPDAVAGSTLTYAWTQIGGPAVTLTGADTATPSFSAEVPAATIFTFQLVVSDGTDSSHPRVVQVLVNNVNAAPVAVARVKDNGPTTVDERSGSVTLDATGSTDADGEPLDFAWTQTAGPAVELDDDTSATPTFTPPEVTADTAFTFTLVASDGIAASAPATITITVRNVDRAPVANAGENQTVNQGSQVTLNGSATDEDDDTITYAWTQTAGPSVTLTGADAATATFTAPSVTGNSVDLTFSLVATAAGQASAASTVTVTVTRTNTKPVVSATSSYTVHEGSGVKLAATGTDADGDELTYRWVQVAGPTVKLDDAETAQAYFVAPQVSETTIFLFRVRANDGVANSDTVDVAVTVRNLTDSGGCTAAGGSATSALLPALAMLGLALRRRRK</sequence>
<keyword evidence="17" id="KW-1185">Reference proteome</keyword>
<keyword evidence="6" id="KW-0479">Metal-binding</keyword>
<protein>
    <submittedName>
        <fullName evidence="16">Fungalysin/Thermolysin Propeptide Motif</fullName>
    </submittedName>
</protein>
<feature type="domain" description="PKD/Chitinase" evidence="14">
    <location>
        <begin position="1325"/>
        <end position="1416"/>
    </location>
</feature>
<dbReference type="Pfam" id="PF02128">
    <property type="entry name" value="Peptidase_M36"/>
    <property type="match status" value="1"/>
</dbReference>
<evidence type="ECO:0000256" key="5">
    <source>
        <dbReference type="ARBA" id="ARBA00022670"/>
    </source>
</evidence>